<dbReference type="PANTHER" id="PTHR43531:SF11">
    <property type="entry name" value="METHYL-ACCEPTING CHEMOTAXIS PROTEIN 3"/>
    <property type="match status" value="1"/>
</dbReference>
<keyword evidence="6" id="KW-1133">Transmembrane helix</keyword>
<dbReference type="Gene3D" id="6.10.340.10">
    <property type="match status" value="1"/>
</dbReference>
<proteinExistence type="inferred from homology"/>
<evidence type="ECO:0000256" key="2">
    <source>
        <dbReference type="ARBA" id="ARBA00029447"/>
    </source>
</evidence>
<dbReference type="RefSeq" id="WP_242971565.1">
    <property type="nucleotide sequence ID" value="NZ_CP025197.1"/>
</dbReference>
<dbReference type="Gene3D" id="1.10.287.950">
    <property type="entry name" value="Methyl-accepting chemotaxis protein"/>
    <property type="match status" value="1"/>
</dbReference>
<feature type="domain" description="HAMP" evidence="8">
    <location>
        <begin position="216"/>
        <end position="268"/>
    </location>
</feature>
<dbReference type="InterPro" id="IPR003660">
    <property type="entry name" value="HAMP_dom"/>
</dbReference>
<protein>
    <submittedName>
        <fullName evidence="9">Methyl-accepting chemotaxis protein II</fullName>
    </submittedName>
</protein>
<evidence type="ECO:0000256" key="3">
    <source>
        <dbReference type="PROSITE-ProRule" id="PRU00284"/>
    </source>
</evidence>
<keyword evidence="1" id="KW-0145">Chemotaxis</keyword>
<keyword evidence="10" id="KW-1185">Reference proteome</keyword>
<keyword evidence="4" id="KW-0175">Coiled coil</keyword>
<dbReference type="InterPro" id="IPR004089">
    <property type="entry name" value="MCPsignal_dom"/>
</dbReference>
<dbReference type="SMART" id="SM00283">
    <property type="entry name" value="MA"/>
    <property type="match status" value="1"/>
</dbReference>
<dbReference type="InterPro" id="IPR051310">
    <property type="entry name" value="MCP_chemotaxis"/>
</dbReference>
<dbReference type="PROSITE" id="PS50885">
    <property type="entry name" value="HAMP"/>
    <property type="match status" value="1"/>
</dbReference>
<gene>
    <name evidence="9" type="primary">tar</name>
    <name evidence="9" type="ORF">HVS_12980</name>
</gene>
<dbReference type="Pfam" id="PF00015">
    <property type="entry name" value="MCPsignal"/>
    <property type="match status" value="1"/>
</dbReference>
<dbReference type="Pfam" id="PF05227">
    <property type="entry name" value="CHASE3"/>
    <property type="match status" value="1"/>
</dbReference>
<dbReference type="GO" id="GO:0006935">
    <property type="term" value="P:chemotaxis"/>
    <property type="evidence" value="ECO:0007669"/>
    <property type="project" value="UniProtKB-KW"/>
</dbReference>
<evidence type="ECO:0000259" key="8">
    <source>
        <dbReference type="PROSITE" id="PS50885"/>
    </source>
</evidence>
<keyword evidence="6" id="KW-0472">Membrane</keyword>
<feature type="domain" description="Methyl-accepting transducer" evidence="7">
    <location>
        <begin position="273"/>
        <end position="455"/>
    </location>
</feature>
<dbReference type="CDD" id="cd06225">
    <property type="entry name" value="HAMP"/>
    <property type="match status" value="1"/>
</dbReference>
<evidence type="ECO:0000256" key="1">
    <source>
        <dbReference type="ARBA" id="ARBA00022500"/>
    </source>
</evidence>
<name>A0A2K9E508_9FIRM</name>
<dbReference type="GO" id="GO:0004888">
    <property type="term" value="F:transmembrane signaling receptor activity"/>
    <property type="evidence" value="ECO:0007669"/>
    <property type="project" value="TreeGrafter"/>
</dbReference>
<dbReference type="Pfam" id="PF00672">
    <property type="entry name" value="HAMP"/>
    <property type="match status" value="1"/>
</dbReference>
<feature type="transmembrane region" description="Helical" evidence="6">
    <location>
        <begin position="194"/>
        <end position="214"/>
    </location>
</feature>
<dbReference type="SMART" id="SM00304">
    <property type="entry name" value="HAMP"/>
    <property type="match status" value="1"/>
</dbReference>
<evidence type="ECO:0000259" key="7">
    <source>
        <dbReference type="PROSITE" id="PS50111"/>
    </source>
</evidence>
<dbReference type="Proteomes" id="UP000233534">
    <property type="component" value="Chromosome"/>
</dbReference>
<sequence>MMKFFGNLSLGKKLYSGFTAVILILIMLSTITFMNFSKQHQATIWNKHTYEVLMELDALLEEMLNMETGQRGFALTGNEASLEPFINGKADFEQHYNKVKELTSDNPKQQELLAELKSVQQEWLRIAENSIELRRNVVNGIGTMDDIIIEEQAAHGKEFFDKFRQIIQESQNIETELLEARVEEAERLKQTTDFVIIIGSIFSVLIALAIAFFITRMITRPVNEIKMVAQQIAKGNLDVVVKKHYKDEIGDLSEAFKIMSDNLNEVMTNINSSTEQVTSGSRQLSDSSTALSQGSAEQASSIEELTSSIDEISSQTKNNAENANQANLLAEKAKENAAKGNERMKQMLKAMVEINSSSANISKIIKVIDEIAFQTNILSLNAAVEAARAGQHGKGFAVVADEVRNLAQRSADAAKETTTMIEGSISKVEDGTKIATETTEALNEIVEAIGKVTTW</sequence>
<evidence type="ECO:0000313" key="10">
    <source>
        <dbReference type="Proteomes" id="UP000233534"/>
    </source>
</evidence>
<dbReference type="GO" id="GO:0007165">
    <property type="term" value="P:signal transduction"/>
    <property type="evidence" value="ECO:0007669"/>
    <property type="project" value="UniProtKB-KW"/>
</dbReference>
<dbReference type="CDD" id="cd19410">
    <property type="entry name" value="HK9-like_sensor"/>
    <property type="match status" value="1"/>
</dbReference>
<dbReference type="AlphaFoldDB" id="A0A2K9E508"/>
<dbReference type="PROSITE" id="PS50111">
    <property type="entry name" value="CHEMOTAXIS_TRANSDUC_2"/>
    <property type="match status" value="1"/>
</dbReference>
<accession>A0A2K9E508</accession>
<keyword evidence="6" id="KW-0812">Transmembrane</keyword>
<feature type="transmembrane region" description="Helical" evidence="6">
    <location>
        <begin position="14"/>
        <end position="36"/>
    </location>
</feature>
<feature type="coiled-coil region" evidence="4">
    <location>
        <begin position="323"/>
        <end position="350"/>
    </location>
</feature>
<evidence type="ECO:0000256" key="5">
    <source>
        <dbReference type="SAM" id="MobiDB-lite"/>
    </source>
</evidence>
<dbReference type="KEGG" id="hsc:HVS_12980"/>
<dbReference type="SUPFAM" id="SSF58104">
    <property type="entry name" value="Methyl-accepting chemotaxis protein (MCP) signaling domain"/>
    <property type="match status" value="1"/>
</dbReference>
<reference evidence="9 10" key="1">
    <citation type="submission" date="2017-12" db="EMBL/GenBank/DDBJ databases">
        <title>Complete genome sequence of Herbivorax saccincola GGR1, a novel Cellulosome-producing hydrolytic bacterium in a thermophilic biogas plant, established by Illumina and Nanopore MinION sequencing.</title>
        <authorList>
            <person name="Pechtl A."/>
            <person name="Ruckert C."/>
            <person name="Koeck D.E."/>
            <person name="Maus I."/>
            <person name="Winkler A."/>
            <person name="Kalinowski J."/>
            <person name="Puhler A."/>
            <person name="Schwarz W.W."/>
            <person name="Zverlov V.V."/>
            <person name="Schluter A."/>
            <person name="Liebl W."/>
        </authorList>
    </citation>
    <scope>NUCLEOTIDE SEQUENCE [LARGE SCALE GENOMIC DNA]</scope>
    <source>
        <strain evidence="10">SR1</strain>
    </source>
</reference>
<dbReference type="EMBL" id="CP025197">
    <property type="protein sequence ID" value="AUG58469.1"/>
    <property type="molecule type" value="Genomic_DNA"/>
</dbReference>
<evidence type="ECO:0000256" key="4">
    <source>
        <dbReference type="SAM" id="Coils"/>
    </source>
</evidence>
<keyword evidence="3" id="KW-0807">Transducer</keyword>
<dbReference type="InterPro" id="IPR007891">
    <property type="entry name" value="CHASE3"/>
</dbReference>
<comment type="similarity">
    <text evidence="2">Belongs to the methyl-accepting chemotaxis (MCP) protein family.</text>
</comment>
<dbReference type="PANTHER" id="PTHR43531">
    <property type="entry name" value="PROTEIN ICFG"/>
    <property type="match status" value="1"/>
</dbReference>
<dbReference type="GO" id="GO:0005886">
    <property type="term" value="C:plasma membrane"/>
    <property type="evidence" value="ECO:0007669"/>
    <property type="project" value="TreeGrafter"/>
</dbReference>
<feature type="region of interest" description="Disordered" evidence="5">
    <location>
        <begin position="275"/>
        <end position="297"/>
    </location>
</feature>
<evidence type="ECO:0000313" key="9">
    <source>
        <dbReference type="EMBL" id="AUG58469.1"/>
    </source>
</evidence>
<evidence type="ECO:0000256" key="6">
    <source>
        <dbReference type="SAM" id="Phobius"/>
    </source>
</evidence>
<organism evidence="9 10">
    <name type="scientific">Acetivibrio saccincola</name>
    <dbReference type="NCBI Taxonomy" id="1677857"/>
    <lineage>
        <taxon>Bacteria</taxon>
        <taxon>Bacillati</taxon>
        <taxon>Bacillota</taxon>
        <taxon>Clostridia</taxon>
        <taxon>Eubacteriales</taxon>
        <taxon>Oscillospiraceae</taxon>
        <taxon>Acetivibrio</taxon>
    </lineage>
</organism>